<dbReference type="InterPro" id="IPR050561">
    <property type="entry name" value="PTP"/>
</dbReference>
<dbReference type="InterPro" id="IPR029021">
    <property type="entry name" value="Prot-tyrosine_phosphatase-like"/>
</dbReference>
<proteinExistence type="predicted"/>
<gene>
    <name evidence="2" type="ORF">MCHLO_14191</name>
</gene>
<dbReference type="Proteomes" id="UP000815677">
    <property type="component" value="Unassembled WGS sequence"/>
</dbReference>
<dbReference type="SUPFAM" id="SSF52799">
    <property type="entry name" value="(Phosphotyrosine protein) phosphatases II"/>
    <property type="match status" value="1"/>
</dbReference>
<organism evidence="2 3">
    <name type="scientific">Mycena chlorophos</name>
    <name type="common">Agaric fungus</name>
    <name type="synonym">Agaricus chlorophos</name>
    <dbReference type="NCBI Taxonomy" id="658473"/>
    <lineage>
        <taxon>Eukaryota</taxon>
        <taxon>Fungi</taxon>
        <taxon>Dikarya</taxon>
        <taxon>Basidiomycota</taxon>
        <taxon>Agaricomycotina</taxon>
        <taxon>Agaricomycetes</taxon>
        <taxon>Agaricomycetidae</taxon>
        <taxon>Agaricales</taxon>
        <taxon>Marasmiineae</taxon>
        <taxon>Mycenaceae</taxon>
        <taxon>Mycena</taxon>
    </lineage>
</organism>
<dbReference type="Gene3D" id="3.90.190.10">
    <property type="entry name" value="Protein tyrosine phosphatase superfamily"/>
    <property type="match status" value="1"/>
</dbReference>
<reference evidence="2" key="1">
    <citation type="submission" date="2014-09" db="EMBL/GenBank/DDBJ databases">
        <title>Genome sequence of the luminous mushroom Mycena chlorophos for searching fungal bioluminescence genes.</title>
        <authorList>
            <person name="Tanaka Y."/>
            <person name="Kasuga D."/>
            <person name="Oba Y."/>
            <person name="Hase S."/>
            <person name="Sato K."/>
            <person name="Oba Y."/>
            <person name="Sakakibara Y."/>
        </authorList>
    </citation>
    <scope>NUCLEOTIDE SEQUENCE</scope>
</reference>
<protein>
    <recommendedName>
        <fullName evidence="1">Tyrosine specific protein phosphatases domain-containing protein</fullName>
    </recommendedName>
</protein>
<dbReference type="EMBL" id="DF849506">
    <property type="protein sequence ID" value="GAT57681.1"/>
    <property type="molecule type" value="Genomic_DNA"/>
</dbReference>
<name>A0ABQ0M2U3_MYCCL</name>
<evidence type="ECO:0000259" key="1">
    <source>
        <dbReference type="PROSITE" id="PS50056"/>
    </source>
</evidence>
<dbReference type="Pfam" id="PF22785">
    <property type="entry name" value="Tc-R-P"/>
    <property type="match status" value="1"/>
</dbReference>
<dbReference type="InterPro" id="IPR000387">
    <property type="entry name" value="Tyr_Pase_dom"/>
</dbReference>
<evidence type="ECO:0000313" key="3">
    <source>
        <dbReference type="Proteomes" id="UP000815677"/>
    </source>
</evidence>
<evidence type="ECO:0000313" key="2">
    <source>
        <dbReference type="EMBL" id="GAT57681.1"/>
    </source>
</evidence>
<keyword evidence="3" id="KW-1185">Reference proteome</keyword>
<accession>A0ABQ0M2U3</accession>
<feature type="domain" description="Tyrosine specific protein phosphatases" evidence="1">
    <location>
        <begin position="299"/>
        <end position="353"/>
    </location>
</feature>
<dbReference type="PROSITE" id="PS50056">
    <property type="entry name" value="TYR_PHOSPHATASE_2"/>
    <property type="match status" value="1"/>
</dbReference>
<sequence>MVDPVLATLASHHHTSDYSKRKSASFIYRPLDREQLLLLESKRVVVRDWWPCEPVQTSGPPTADARTPPHDDLENQLAAALTETIPRVDPGFKTSLTHPLAISSLLPPDGFIAFLSQQLKPSSTATVFDLDPTVTLDRLLLQPHDHSNLPLPPPPPPPLLITQCGDQTSLRDALQAALTDAVTDGALSIALTCTVALETRPPIPQIGNFLLCSCPGKKVRLHGPVKGRSGVCRDLDVDLQRIKRLGVGCIICCLDDDELSLLGVPWSRYEAACQKLGLCILRIPLPEGLAPESPAALDDQLARVIDQYTLRGVPIACHCRAGLGRAGVIACCWTLKLGLMGWLESEGFDLEDASSHRPDVVSLVERTISVVRRRRGCKAVETFEQVAFIADYIEYLRTR</sequence>
<dbReference type="PANTHER" id="PTHR23339">
    <property type="entry name" value="TYROSINE SPECIFIC PROTEIN PHOSPHATASE AND DUAL SPECIFICITY PROTEIN PHOSPHATASE"/>
    <property type="match status" value="1"/>
</dbReference>